<organism evidence="7 8">
    <name type="scientific">Actinomadura livida</name>
    <dbReference type="NCBI Taxonomy" id="79909"/>
    <lineage>
        <taxon>Bacteria</taxon>
        <taxon>Bacillati</taxon>
        <taxon>Actinomycetota</taxon>
        <taxon>Actinomycetes</taxon>
        <taxon>Streptosporangiales</taxon>
        <taxon>Thermomonosporaceae</taxon>
        <taxon>Actinomadura</taxon>
    </lineage>
</organism>
<accession>A0A7W7MWD5</accession>
<dbReference type="Pfam" id="PF02786">
    <property type="entry name" value="CPSase_L_D2"/>
    <property type="match status" value="1"/>
</dbReference>
<evidence type="ECO:0000256" key="2">
    <source>
        <dbReference type="ARBA" id="ARBA00022741"/>
    </source>
</evidence>
<evidence type="ECO:0000256" key="1">
    <source>
        <dbReference type="ARBA" id="ARBA00022598"/>
    </source>
</evidence>
<dbReference type="GO" id="GO:0046872">
    <property type="term" value="F:metal ion binding"/>
    <property type="evidence" value="ECO:0007669"/>
    <property type="project" value="InterPro"/>
</dbReference>
<evidence type="ECO:0000313" key="9">
    <source>
        <dbReference type="Proteomes" id="UP001501427"/>
    </source>
</evidence>
<dbReference type="InterPro" id="IPR005479">
    <property type="entry name" value="CPAse_ATP-bd"/>
</dbReference>
<reference evidence="6 9" key="1">
    <citation type="journal article" date="2019" name="Int. J. Syst. Evol. Microbiol.">
        <title>The Global Catalogue of Microorganisms (GCM) 10K type strain sequencing project: providing services to taxonomists for standard genome sequencing and annotation.</title>
        <authorList>
            <consortium name="The Broad Institute Genomics Platform"/>
            <consortium name="The Broad Institute Genome Sequencing Center for Infectious Disease"/>
            <person name="Wu L."/>
            <person name="Ma J."/>
        </authorList>
    </citation>
    <scope>NUCLEOTIDE SEQUENCE [LARGE SCALE GENOMIC DNA]</scope>
    <source>
        <strain evidence="6 9">JCM 10667</strain>
    </source>
</reference>
<dbReference type="AlphaFoldDB" id="A0A7W7MWD5"/>
<comment type="caution">
    <text evidence="7">The sequence shown here is derived from an EMBL/GenBank/DDBJ whole genome shotgun (WGS) entry which is preliminary data.</text>
</comment>
<dbReference type="RefSeq" id="WP_184881701.1">
    <property type="nucleotide sequence ID" value="NZ_BAAAHD010000023.1"/>
</dbReference>
<protein>
    <submittedName>
        <fullName evidence="6">ATP-grasp domain-containing protein</fullName>
    </submittedName>
</protein>
<keyword evidence="9" id="KW-1185">Reference proteome</keyword>
<keyword evidence="1" id="KW-0436">Ligase</keyword>
<evidence type="ECO:0000259" key="5">
    <source>
        <dbReference type="PROSITE" id="PS50975"/>
    </source>
</evidence>
<evidence type="ECO:0000313" key="6">
    <source>
        <dbReference type="EMBL" id="GAA0563359.1"/>
    </source>
</evidence>
<evidence type="ECO:0000256" key="4">
    <source>
        <dbReference type="PROSITE-ProRule" id="PRU00409"/>
    </source>
</evidence>
<dbReference type="InterPro" id="IPR011761">
    <property type="entry name" value="ATP-grasp"/>
</dbReference>
<keyword evidence="2 4" id="KW-0547">Nucleotide-binding</keyword>
<dbReference type="PROSITE" id="PS50975">
    <property type="entry name" value="ATP_GRASP"/>
    <property type="match status" value="1"/>
</dbReference>
<gene>
    <name evidence="7" type="ORF">F4557_001961</name>
    <name evidence="6" type="ORF">GCM10009546_27010</name>
</gene>
<evidence type="ECO:0000313" key="8">
    <source>
        <dbReference type="Proteomes" id="UP000549343"/>
    </source>
</evidence>
<reference evidence="6" key="3">
    <citation type="submission" date="2023-12" db="EMBL/GenBank/DDBJ databases">
        <authorList>
            <person name="Sun Q."/>
            <person name="Inoue M."/>
        </authorList>
    </citation>
    <scope>NUCLEOTIDE SEQUENCE</scope>
    <source>
        <strain evidence="6">JCM 10667</strain>
    </source>
</reference>
<name>A0A7W7MWD5_9ACTN</name>
<keyword evidence="3 4" id="KW-0067">ATP-binding</keyword>
<dbReference type="PANTHER" id="PTHR43585">
    <property type="entry name" value="FUMIPYRROLE BIOSYNTHESIS PROTEIN C"/>
    <property type="match status" value="1"/>
</dbReference>
<dbReference type="EMBL" id="BAAAHD010000023">
    <property type="protein sequence ID" value="GAA0563359.1"/>
    <property type="molecule type" value="Genomic_DNA"/>
</dbReference>
<dbReference type="PANTHER" id="PTHR43585:SF2">
    <property type="entry name" value="ATP-GRASP ENZYME FSQD"/>
    <property type="match status" value="1"/>
</dbReference>
<evidence type="ECO:0000256" key="3">
    <source>
        <dbReference type="ARBA" id="ARBA00022840"/>
    </source>
</evidence>
<reference evidence="7 8" key="2">
    <citation type="submission" date="2020-08" db="EMBL/GenBank/DDBJ databases">
        <title>Sequencing the genomes of 1000 actinobacteria strains.</title>
        <authorList>
            <person name="Klenk H.-P."/>
        </authorList>
    </citation>
    <scope>NUCLEOTIDE SEQUENCE [LARGE SCALE GENOMIC DNA]</scope>
    <source>
        <strain evidence="7 8">DSM 44772</strain>
    </source>
</reference>
<feature type="domain" description="ATP-grasp" evidence="5">
    <location>
        <begin position="104"/>
        <end position="320"/>
    </location>
</feature>
<dbReference type="InterPro" id="IPR052032">
    <property type="entry name" value="ATP-dep_AA_Ligase"/>
</dbReference>
<proteinExistence type="predicted"/>
<dbReference type="GO" id="GO:0005524">
    <property type="term" value="F:ATP binding"/>
    <property type="evidence" value="ECO:0007669"/>
    <property type="project" value="UniProtKB-UniRule"/>
</dbReference>
<sequence length="424" mass="47401">MPRNVFVLGLDEPNLRMLHALPHCSDYRFHGVMTRRELRQGTVDFDRVVARAQEQLDAFDGPIDAIIGFWDFPVTTVVPVLCARYGLRSSSLESVVKCEHKYWSRIEQREVIDELPAFGLVDIRAGRARPPPGVRYPMWLKPVKSAAAVLAYLVADDDEFGRAVAAIRAGIGHLGRPFESVLARLDLPPEIARVGGMACLAEESMEGAQVTVEGCRFNGEVHVYGVVDSIAYPGRPTFLRYRYPSCLPGDVVERMVGTTTRVIERIGLDSTTFNVEYFWNRERDAIGLLEVNPRHSQSHAPLFRYVDGVPNHQYMVRLALGLDPELARPGGGEYGVAAKWFVKRFTDGVVRRVPTAEEIAAVEREIPGTMVNVSVRPGDRLSELPLQDSYSYEIGQIFTGAADEAELTARYERCLARLPIEIDE</sequence>
<dbReference type="Proteomes" id="UP001501427">
    <property type="component" value="Unassembled WGS sequence"/>
</dbReference>
<evidence type="ECO:0000313" key="7">
    <source>
        <dbReference type="EMBL" id="MBB4773543.1"/>
    </source>
</evidence>
<dbReference type="SUPFAM" id="SSF56059">
    <property type="entry name" value="Glutathione synthetase ATP-binding domain-like"/>
    <property type="match status" value="1"/>
</dbReference>
<dbReference type="Proteomes" id="UP000549343">
    <property type="component" value="Unassembled WGS sequence"/>
</dbReference>
<dbReference type="GO" id="GO:0016874">
    <property type="term" value="F:ligase activity"/>
    <property type="evidence" value="ECO:0007669"/>
    <property type="project" value="UniProtKB-KW"/>
</dbReference>
<dbReference type="EMBL" id="JACHMV010000001">
    <property type="protein sequence ID" value="MBB4773543.1"/>
    <property type="molecule type" value="Genomic_DNA"/>
</dbReference>
<dbReference type="Gene3D" id="3.30.470.20">
    <property type="entry name" value="ATP-grasp fold, B domain"/>
    <property type="match status" value="1"/>
</dbReference>